<dbReference type="Gene3D" id="1.25.40.10">
    <property type="entry name" value="Tetratricopeptide repeat domain"/>
    <property type="match status" value="1"/>
</dbReference>
<dbReference type="Pfam" id="PF04190">
    <property type="entry name" value="GET4"/>
    <property type="match status" value="1"/>
</dbReference>
<dbReference type="InterPro" id="IPR007317">
    <property type="entry name" value="GET4"/>
</dbReference>
<dbReference type="Proteomes" id="UP000075714">
    <property type="component" value="Unassembled WGS sequence"/>
</dbReference>
<feature type="region of interest" description="Disordered" evidence="2">
    <location>
        <begin position="102"/>
        <end position="123"/>
    </location>
</feature>
<evidence type="ECO:0000313" key="3">
    <source>
        <dbReference type="EMBL" id="KXZ43711.1"/>
    </source>
</evidence>
<reference evidence="4" key="1">
    <citation type="journal article" date="2016" name="Nat. Commun.">
        <title>The Gonium pectorale genome demonstrates co-option of cell cycle regulation during the evolution of multicellularity.</title>
        <authorList>
            <person name="Hanschen E.R."/>
            <person name="Marriage T.N."/>
            <person name="Ferris P.J."/>
            <person name="Hamaji T."/>
            <person name="Toyoda A."/>
            <person name="Fujiyama A."/>
            <person name="Neme R."/>
            <person name="Noguchi H."/>
            <person name="Minakuchi Y."/>
            <person name="Suzuki M."/>
            <person name="Kawai-Toyooka H."/>
            <person name="Smith D.R."/>
            <person name="Sparks H."/>
            <person name="Anderson J."/>
            <person name="Bakaric R."/>
            <person name="Luria V."/>
            <person name="Karger A."/>
            <person name="Kirschner M.W."/>
            <person name="Durand P.M."/>
            <person name="Michod R.E."/>
            <person name="Nozaki H."/>
            <person name="Olson B.J."/>
        </authorList>
    </citation>
    <scope>NUCLEOTIDE SEQUENCE [LARGE SCALE GENOMIC DNA]</scope>
    <source>
        <strain evidence="4">NIES-2863</strain>
    </source>
</reference>
<protein>
    <recommendedName>
        <fullName evidence="5">Golgi to ER traffic protein 4</fullName>
    </recommendedName>
</protein>
<name>A0A150G1M4_GONPE</name>
<dbReference type="OrthoDB" id="10252405at2759"/>
<dbReference type="InterPro" id="IPR011990">
    <property type="entry name" value="TPR-like_helical_dom_sf"/>
</dbReference>
<dbReference type="PANTHER" id="PTHR12875:SF0">
    <property type="entry name" value="GOLGI TO ER TRAFFIC PROTEIN 4 HOMOLOG"/>
    <property type="match status" value="1"/>
</dbReference>
<evidence type="ECO:0008006" key="5">
    <source>
        <dbReference type="Google" id="ProtNLM"/>
    </source>
</evidence>
<comment type="similarity">
    <text evidence="1">Belongs to the GET4 family.</text>
</comment>
<evidence type="ECO:0000256" key="1">
    <source>
        <dbReference type="ARBA" id="ARBA00005351"/>
    </source>
</evidence>
<dbReference type="EMBL" id="LSYV01000083">
    <property type="protein sequence ID" value="KXZ43711.1"/>
    <property type="molecule type" value="Genomic_DNA"/>
</dbReference>
<dbReference type="AlphaFoldDB" id="A0A150G1M4"/>
<evidence type="ECO:0000313" key="4">
    <source>
        <dbReference type="Proteomes" id="UP000075714"/>
    </source>
</evidence>
<proteinExistence type="inferred from homology"/>
<gene>
    <name evidence="3" type="ORF">GPECTOR_82g245</name>
</gene>
<keyword evidence="4" id="KW-1185">Reference proteome</keyword>
<accession>A0A150G1M4</accession>
<evidence type="ECO:0000256" key="2">
    <source>
        <dbReference type="SAM" id="MobiDB-lite"/>
    </source>
</evidence>
<dbReference type="STRING" id="33097.A0A150G1M4"/>
<organism evidence="3 4">
    <name type="scientific">Gonium pectorale</name>
    <name type="common">Green alga</name>
    <dbReference type="NCBI Taxonomy" id="33097"/>
    <lineage>
        <taxon>Eukaryota</taxon>
        <taxon>Viridiplantae</taxon>
        <taxon>Chlorophyta</taxon>
        <taxon>core chlorophytes</taxon>
        <taxon>Chlorophyceae</taxon>
        <taxon>CS clade</taxon>
        <taxon>Chlamydomonadales</taxon>
        <taxon>Volvocaceae</taxon>
        <taxon>Gonium</taxon>
    </lineage>
</organism>
<dbReference type="PANTHER" id="PTHR12875">
    <property type="entry name" value="GOLGI TO ER TRAFFIC PROTEIN 4 HOMOLOG"/>
    <property type="match status" value="1"/>
</dbReference>
<sequence>MASSVVKTLARIKGTVESGAYYEAQQMYKTSFHRCKAKQQLDDAMQILQEGATTQLAHNQITCGVELGMLLLEAYASVDVRPDTASASRLLSIIRAFPPPPSPAAGASAGSQAPSTSKGSSSPVVDECARFVATAVKWAHKGGDSQSARRIHSAFASYLWKSFGAESFGRALPHFVRGCDADEFAEALHTCAAQGPASEVDLWLLRAMLQVLTAASSQRSDGLVAYAAYARAVFGAFTSRCGSALDTPTAHFTELVLLAVNAITSSPSAHQLLQLAKDRYGDAVLRRDQSFDPMLERLEAVYFNVRKGGAGGPFGGLLGGLLKSLAQAH</sequence>
<dbReference type="GO" id="GO:0005829">
    <property type="term" value="C:cytosol"/>
    <property type="evidence" value="ECO:0007669"/>
    <property type="project" value="TreeGrafter"/>
</dbReference>
<feature type="compositionally biased region" description="Low complexity" evidence="2">
    <location>
        <begin position="104"/>
        <end position="115"/>
    </location>
</feature>
<dbReference type="GO" id="GO:0045048">
    <property type="term" value="P:protein insertion into ER membrane"/>
    <property type="evidence" value="ECO:0007669"/>
    <property type="project" value="InterPro"/>
</dbReference>
<comment type="caution">
    <text evidence="3">The sequence shown here is derived from an EMBL/GenBank/DDBJ whole genome shotgun (WGS) entry which is preliminary data.</text>
</comment>